<evidence type="ECO:0000313" key="2">
    <source>
        <dbReference type="EMBL" id="KAG5458432.1"/>
    </source>
</evidence>
<keyword evidence="3" id="KW-1185">Reference proteome</keyword>
<evidence type="ECO:0000313" key="3">
    <source>
        <dbReference type="Proteomes" id="UP000673691"/>
    </source>
</evidence>
<comment type="caution">
    <text evidence="2">The sequence shown here is derived from an EMBL/GenBank/DDBJ whole genome shotgun (WGS) entry which is preliminary data.</text>
</comment>
<feature type="compositionally biased region" description="Basic and acidic residues" evidence="1">
    <location>
        <begin position="141"/>
        <end position="154"/>
    </location>
</feature>
<sequence length="547" mass="59290">MAGKRSREEEEERQNNGAGGAEEKGDVHGGRPDGEEVVADSKPEAAQAVTKEKESGDQEEENADDQQVRGFGEYLPSQIQDAEAVAAEDSTRAHDGKTVAVDGGCDPRAAKVLRTGGPLDAEETARAKTESAHHVRNVSPRSEHEDVTKGRDEQTPDPAAWSTHPGEDSGNLAFLEAPSTPAPGTQQSPAQSPAVEKRKRVGRPPKDPPPSWVEDGGILDEQEEEIFGKVDPLGEKKITKDGQLLGGTWEESVLFCSSLLGDNRATAGFLNWTSLMQSSHSRARRSNAPMSILCPRISSRRPVTQRVSISLLLTWPKFSGTATATSSSSVIKHGRKGADDYYETQLLGTAEWGKPIEPQRLIATAAPPQRMTETPDDASAKQDGGEPPLGSIDRFVVESAVEQIGPTEPAGVLELASRPADILLSRGYVIQQRRHPPIEGQVWEEGGRPIGFWDWHTNMEQVPVSTQATGLRVVISDRGRTHVFASPGTSSALDEQLRHAELSQVFHGSIPPSPLVSNFGGWQDDDATRSLYPIQIMDRQWCGYLPL</sequence>
<organism evidence="2 3">
    <name type="scientific">Olpidium bornovanus</name>
    <dbReference type="NCBI Taxonomy" id="278681"/>
    <lineage>
        <taxon>Eukaryota</taxon>
        <taxon>Fungi</taxon>
        <taxon>Fungi incertae sedis</taxon>
        <taxon>Olpidiomycota</taxon>
        <taxon>Olpidiomycotina</taxon>
        <taxon>Olpidiomycetes</taxon>
        <taxon>Olpidiales</taxon>
        <taxon>Olpidiaceae</taxon>
        <taxon>Olpidium</taxon>
    </lineage>
</organism>
<dbReference type="Proteomes" id="UP000673691">
    <property type="component" value="Unassembled WGS sequence"/>
</dbReference>
<reference evidence="2 3" key="1">
    <citation type="journal article" name="Sci. Rep.">
        <title>Genome-scale phylogenetic analyses confirm Olpidium as the closest living zoosporic fungus to the non-flagellated, terrestrial fungi.</title>
        <authorList>
            <person name="Chang Y."/>
            <person name="Rochon D."/>
            <person name="Sekimoto S."/>
            <person name="Wang Y."/>
            <person name="Chovatia M."/>
            <person name="Sandor L."/>
            <person name="Salamov A."/>
            <person name="Grigoriev I.V."/>
            <person name="Stajich J.E."/>
            <person name="Spatafora J.W."/>
        </authorList>
    </citation>
    <scope>NUCLEOTIDE SEQUENCE [LARGE SCALE GENOMIC DNA]</scope>
    <source>
        <strain evidence="2">S191</strain>
    </source>
</reference>
<feature type="compositionally biased region" description="Basic and acidic residues" evidence="1">
    <location>
        <begin position="123"/>
        <end position="133"/>
    </location>
</feature>
<feature type="compositionally biased region" description="Polar residues" evidence="1">
    <location>
        <begin position="182"/>
        <end position="191"/>
    </location>
</feature>
<feature type="region of interest" description="Disordered" evidence="1">
    <location>
        <begin position="364"/>
        <end position="391"/>
    </location>
</feature>
<evidence type="ECO:0000256" key="1">
    <source>
        <dbReference type="SAM" id="MobiDB-lite"/>
    </source>
</evidence>
<dbReference type="EMBL" id="JAEFCI010008489">
    <property type="protein sequence ID" value="KAG5458432.1"/>
    <property type="molecule type" value="Genomic_DNA"/>
</dbReference>
<feature type="region of interest" description="Disordered" evidence="1">
    <location>
        <begin position="1"/>
        <end position="219"/>
    </location>
</feature>
<accession>A0A8H7ZSL8</accession>
<protein>
    <submittedName>
        <fullName evidence="2">Uncharacterized protein</fullName>
    </submittedName>
</protein>
<proteinExistence type="predicted"/>
<name>A0A8H7ZSL8_9FUNG</name>
<dbReference type="AlphaFoldDB" id="A0A8H7ZSL8"/>
<feature type="compositionally biased region" description="Basic and acidic residues" evidence="1">
    <location>
        <begin position="21"/>
        <end position="43"/>
    </location>
</feature>
<gene>
    <name evidence="2" type="ORF">BJ554DRAFT_1342</name>
</gene>